<dbReference type="STRING" id="452471.Aasi_0572"/>
<proteinExistence type="predicted"/>
<dbReference type="OrthoDB" id="1494985at2"/>
<dbReference type="KEGG" id="aas:Aasi_0572"/>
<reference evidence="1 2" key="1">
    <citation type="journal article" date="2010" name="J. Bacteriol.">
        <title>The genome of the amoeba symbiont 'Candidatus Amoebophilus asiaticus' reveals common mechanisms for host cell interaction among amoeba-associated bacteria.</title>
        <authorList>
            <person name="Schmitz-Esser S."/>
            <person name="Tischler P."/>
            <person name="Arnold R."/>
            <person name="Montanaro J."/>
            <person name="Wagner M."/>
            <person name="Rattei T."/>
            <person name="Horn M."/>
        </authorList>
    </citation>
    <scope>NUCLEOTIDE SEQUENCE [LARGE SCALE GENOMIC DNA]</scope>
    <source>
        <strain evidence="1 2">5a2</strain>
    </source>
</reference>
<sequence>MAKKVVATLRKAGSSKNLAKFITCVKSPKTKAYTFKEEIVTLDQAKDLLEGNKIS</sequence>
<accession>B3ERX1</accession>
<dbReference type="RefSeq" id="WP_012472741.1">
    <property type="nucleotide sequence ID" value="NC_010830.1"/>
</dbReference>
<organism evidence="1 2">
    <name type="scientific">Amoebophilus asiaticus (strain 5a2)</name>
    <dbReference type="NCBI Taxonomy" id="452471"/>
    <lineage>
        <taxon>Bacteria</taxon>
        <taxon>Pseudomonadati</taxon>
        <taxon>Bacteroidota</taxon>
        <taxon>Cytophagia</taxon>
        <taxon>Cytophagales</taxon>
        <taxon>Amoebophilaceae</taxon>
        <taxon>Candidatus Amoebophilus</taxon>
    </lineage>
</organism>
<dbReference type="Proteomes" id="UP000001227">
    <property type="component" value="Chromosome"/>
</dbReference>
<evidence type="ECO:0008006" key="3">
    <source>
        <dbReference type="Google" id="ProtNLM"/>
    </source>
</evidence>
<protein>
    <recommendedName>
        <fullName evidence="3">DUF4295 domain-containing protein</fullName>
    </recommendedName>
</protein>
<dbReference type="AlphaFoldDB" id="B3ERX1"/>
<dbReference type="EMBL" id="CP001102">
    <property type="protein sequence ID" value="ACE05973.1"/>
    <property type="molecule type" value="Genomic_DNA"/>
</dbReference>
<dbReference type="InterPro" id="IPR025379">
    <property type="entry name" value="DUF4295"/>
</dbReference>
<evidence type="ECO:0000313" key="1">
    <source>
        <dbReference type="EMBL" id="ACE05973.1"/>
    </source>
</evidence>
<dbReference type="HOGENOM" id="CLU_210795_2_0_10"/>
<evidence type="ECO:0000313" key="2">
    <source>
        <dbReference type="Proteomes" id="UP000001227"/>
    </source>
</evidence>
<gene>
    <name evidence="1" type="ordered locus">Aasi_0572</name>
</gene>
<name>B3ERX1_AMOA5</name>
<keyword evidence="2" id="KW-1185">Reference proteome</keyword>
<dbReference type="Pfam" id="PF14128">
    <property type="entry name" value="DUF4295"/>
    <property type="match status" value="1"/>
</dbReference>